<keyword evidence="1" id="KW-1133">Transmembrane helix</keyword>
<name>A0A5C1QL18_9SPIO</name>
<dbReference type="EMBL" id="CP036150">
    <property type="protein sequence ID" value="QEN08167.1"/>
    <property type="molecule type" value="Genomic_DNA"/>
</dbReference>
<keyword evidence="3" id="KW-1185">Reference proteome</keyword>
<gene>
    <name evidence="2" type="ORF">EXM22_09275</name>
</gene>
<dbReference type="OrthoDB" id="335472at2"/>
<accession>A0A5C1QL18</accession>
<evidence type="ECO:0000313" key="2">
    <source>
        <dbReference type="EMBL" id="QEN08167.1"/>
    </source>
</evidence>
<protein>
    <submittedName>
        <fullName evidence="2">Uncharacterized protein</fullName>
    </submittedName>
</protein>
<organism evidence="2 3">
    <name type="scientific">Oceanispirochaeta crateris</name>
    <dbReference type="NCBI Taxonomy" id="2518645"/>
    <lineage>
        <taxon>Bacteria</taxon>
        <taxon>Pseudomonadati</taxon>
        <taxon>Spirochaetota</taxon>
        <taxon>Spirochaetia</taxon>
        <taxon>Spirochaetales</taxon>
        <taxon>Spirochaetaceae</taxon>
        <taxon>Oceanispirochaeta</taxon>
    </lineage>
</organism>
<feature type="transmembrane region" description="Helical" evidence="1">
    <location>
        <begin position="117"/>
        <end position="138"/>
    </location>
</feature>
<feature type="transmembrane region" description="Helical" evidence="1">
    <location>
        <begin position="90"/>
        <end position="111"/>
    </location>
</feature>
<dbReference type="AlphaFoldDB" id="A0A5C1QL18"/>
<keyword evidence="1" id="KW-0472">Membrane</keyword>
<reference evidence="2 3" key="1">
    <citation type="submission" date="2019-02" db="EMBL/GenBank/DDBJ databases">
        <title>Complete Genome Sequence and Methylome Analysis of free living Spirochaetas.</title>
        <authorList>
            <person name="Fomenkov A."/>
            <person name="Dubinina G."/>
            <person name="Leshcheva N."/>
            <person name="Mikheeva N."/>
            <person name="Grabovich M."/>
            <person name="Vincze T."/>
            <person name="Roberts R.J."/>
        </authorList>
    </citation>
    <scope>NUCLEOTIDE SEQUENCE [LARGE SCALE GENOMIC DNA]</scope>
    <source>
        <strain evidence="2 3">K2</strain>
    </source>
</reference>
<dbReference type="Proteomes" id="UP000324209">
    <property type="component" value="Chromosome"/>
</dbReference>
<evidence type="ECO:0000256" key="1">
    <source>
        <dbReference type="SAM" id="Phobius"/>
    </source>
</evidence>
<keyword evidence="1" id="KW-0812">Transmembrane</keyword>
<sequence>MRFIPYETFRFTCDLKMEDVVSKLNDYTEPLKLFKIGVGNKVFHGQVHQDHFKIYRQISYRNSFLPQIKGRMTQKENKTIIDVSMKLHPFVIAFMTLWFSGLISACMSFFLSPWKPFFFVPIIMLIFGILLCTLPFWYEVKKSKNELFKIFSVYMSSESDGNAQN</sequence>
<evidence type="ECO:0000313" key="3">
    <source>
        <dbReference type="Proteomes" id="UP000324209"/>
    </source>
</evidence>
<dbReference type="KEGG" id="ock:EXM22_09275"/>
<proteinExistence type="predicted"/>